<dbReference type="PRINTS" id="PR00080">
    <property type="entry name" value="SDRFAMILY"/>
</dbReference>
<dbReference type="GO" id="GO:0016616">
    <property type="term" value="F:oxidoreductase activity, acting on the CH-OH group of donors, NAD or NADP as acceptor"/>
    <property type="evidence" value="ECO:0007669"/>
    <property type="project" value="TreeGrafter"/>
</dbReference>
<dbReference type="SUPFAM" id="SSF51735">
    <property type="entry name" value="NAD(P)-binding Rossmann-fold domains"/>
    <property type="match status" value="1"/>
</dbReference>
<evidence type="ECO:0000313" key="2">
    <source>
        <dbReference type="EMBL" id="SVA77042.1"/>
    </source>
</evidence>
<gene>
    <name evidence="2" type="ORF">METZ01_LOCUS129896</name>
</gene>
<dbReference type="PROSITE" id="PS00061">
    <property type="entry name" value="ADH_SHORT"/>
    <property type="match status" value="1"/>
</dbReference>
<dbReference type="AlphaFoldDB" id="A0A381YKC2"/>
<dbReference type="CDD" id="cd05233">
    <property type="entry name" value="SDR_c"/>
    <property type="match status" value="1"/>
</dbReference>
<reference evidence="2" key="1">
    <citation type="submission" date="2018-05" db="EMBL/GenBank/DDBJ databases">
        <authorList>
            <person name="Lanie J.A."/>
            <person name="Ng W.-L."/>
            <person name="Kazmierczak K.M."/>
            <person name="Andrzejewski T.M."/>
            <person name="Davidsen T.M."/>
            <person name="Wayne K.J."/>
            <person name="Tettelin H."/>
            <person name="Glass J.I."/>
            <person name="Rusch D."/>
            <person name="Podicherti R."/>
            <person name="Tsui H.-C.T."/>
            <person name="Winkler M.E."/>
        </authorList>
    </citation>
    <scope>NUCLEOTIDE SEQUENCE</scope>
</reference>
<name>A0A381YKC2_9ZZZZ</name>
<dbReference type="EMBL" id="UINC01018357">
    <property type="protein sequence ID" value="SVA77042.1"/>
    <property type="molecule type" value="Genomic_DNA"/>
</dbReference>
<dbReference type="PANTHER" id="PTHR42760">
    <property type="entry name" value="SHORT-CHAIN DEHYDROGENASES/REDUCTASES FAMILY MEMBER"/>
    <property type="match status" value="1"/>
</dbReference>
<organism evidence="2">
    <name type="scientific">marine metagenome</name>
    <dbReference type="NCBI Taxonomy" id="408172"/>
    <lineage>
        <taxon>unclassified sequences</taxon>
        <taxon>metagenomes</taxon>
        <taxon>ecological metagenomes</taxon>
    </lineage>
</organism>
<dbReference type="Gene3D" id="3.40.50.720">
    <property type="entry name" value="NAD(P)-binding Rossmann-like Domain"/>
    <property type="match status" value="1"/>
</dbReference>
<sequence length="251" mass="26776">MRLENKVALLTGIGQGMGRATARLFAQEGARVALSARGRDRLEETANQITAADGISIVVPGDLSKKSDAEAIVDQVINKYGRIDIVYSAAGGNFDPTRKLNDVDEDFFNSTLNNTVNSLYNLAQLVRPIMRDQGGGSIVSVAASFSVRQEGNSAYSAAKSGTIGLSQNLAREFHADNIRVNSIEAGLFRGGLKEGTIAPADATLLRIGYPQDIAYAALFLACDESAWVTGQTLAVDGGVDVGTRSLWEYER</sequence>
<protein>
    <recommendedName>
        <fullName evidence="3">SDR family oxidoreductase</fullName>
    </recommendedName>
</protein>
<evidence type="ECO:0008006" key="3">
    <source>
        <dbReference type="Google" id="ProtNLM"/>
    </source>
</evidence>
<dbReference type="FunFam" id="3.40.50.720:FF:000084">
    <property type="entry name" value="Short-chain dehydrogenase reductase"/>
    <property type="match status" value="1"/>
</dbReference>
<accession>A0A381YKC2</accession>
<dbReference type="PRINTS" id="PR00081">
    <property type="entry name" value="GDHRDH"/>
</dbReference>
<dbReference type="InterPro" id="IPR036291">
    <property type="entry name" value="NAD(P)-bd_dom_sf"/>
</dbReference>
<evidence type="ECO:0000256" key="1">
    <source>
        <dbReference type="ARBA" id="ARBA00006484"/>
    </source>
</evidence>
<comment type="similarity">
    <text evidence="1">Belongs to the short-chain dehydrogenases/reductases (SDR) family.</text>
</comment>
<dbReference type="GO" id="GO:0030497">
    <property type="term" value="P:fatty acid elongation"/>
    <property type="evidence" value="ECO:0007669"/>
    <property type="project" value="TreeGrafter"/>
</dbReference>
<dbReference type="PANTHER" id="PTHR42760:SF135">
    <property type="entry name" value="BLL7886 PROTEIN"/>
    <property type="match status" value="1"/>
</dbReference>
<dbReference type="Pfam" id="PF13561">
    <property type="entry name" value="adh_short_C2"/>
    <property type="match status" value="1"/>
</dbReference>
<proteinExistence type="inferred from homology"/>
<dbReference type="InterPro" id="IPR020904">
    <property type="entry name" value="Sc_DH/Rdtase_CS"/>
</dbReference>
<dbReference type="InterPro" id="IPR002347">
    <property type="entry name" value="SDR_fam"/>
</dbReference>